<comment type="caution">
    <text evidence="2">The sequence shown here is derived from an EMBL/GenBank/DDBJ whole genome shotgun (WGS) entry which is preliminary data.</text>
</comment>
<dbReference type="Proteomes" id="UP000593568">
    <property type="component" value="Unassembled WGS sequence"/>
</dbReference>
<dbReference type="Pfam" id="PF00560">
    <property type="entry name" value="LRR_1"/>
    <property type="match status" value="1"/>
</dbReference>
<feature type="non-terminal residue" evidence="2">
    <location>
        <position position="1"/>
    </location>
</feature>
<keyword evidence="1" id="KW-0472">Membrane</keyword>
<keyword evidence="1" id="KW-1133">Transmembrane helix</keyword>
<dbReference type="InterPro" id="IPR032675">
    <property type="entry name" value="LRR_dom_sf"/>
</dbReference>
<keyword evidence="1" id="KW-0812">Transmembrane</keyword>
<dbReference type="PANTHER" id="PTHR16083">
    <property type="entry name" value="LEUCINE RICH REPEAT CONTAINING PROTEIN"/>
    <property type="match status" value="1"/>
</dbReference>
<proteinExistence type="predicted"/>
<name>A0A7J9FHH0_9ROSI</name>
<dbReference type="EMBL" id="JABEZW010216201">
    <property type="protein sequence ID" value="MBA0784763.1"/>
    <property type="molecule type" value="Genomic_DNA"/>
</dbReference>
<protein>
    <submittedName>
        <fullName evidence="2">Uncharacterized protein</fullName>
    </submittedName>
</protein>
<evidence type="ECO:0000313" key="3">
    <source>
        <dbReference type="Proteomes" id="UP000593568"/>
    </source>
</evidence>
<reference evidence="2 3" key="1">
    <citation type="journal article" date="2019" name="Genome Biol. Evol.">
        <title>Insights into the evolution of the New World diploid cottons (Gossypium, subgenus Houzingenia) based on genome sequencing.</title>
        <authorList>
            <person name="Grover C.E."/>
            <person name="Arick M.A. 2nd"/>
            <person name="Thrash A."/>
            <person name="Conover J.L."/>
            <person name="Sanders W.S."/>
            <person name="Peterson D.G."/>
            <person name="Frelichowski J.E."/>
            <person name="Scheffler J.A."/>
            <person name="Scheffler B.E."/>
            <person name="Wendel J.F."/>
        </authorList>
    </citation>
    <scope>NUCLEOTIDE SEQUENCE [LARGE SCALE GENOMIC DNA]</scope>
    <source>
        <strain evidence="2">8</strain>
        <tissue evidence="2">Leaf</tissue>
    </source>
</reference>
<sequence length="182" mass="20486">CTKLVDVHPSIGVLKSLKLLNLRDCKSLRTLPTKIGMESLETLILSGCSSLIRFPEIDGKMEFLKTLDLSGCYRLESLSENLQQSKFLEELDLSETAITEPPSFIFQLKNIKILSFNGAIFVKEIFLVIFLVYPVWKNLILVVTISSAYLHLLLDSQSLSLLNCQIATCAVLVKQIFMVYPL</sequence>
<dbReference type="SUPFAM" id="SSF52047">
    <property type="entry name" value="RNI-like"/>
    <property type="match status" value="1"/>
</dbReference>
<keyword evidence="3" id="KW-1185">Reference proteome</keyword>
<dbReference type="InterPro" id="IPR001611">
    <property type="entry name" value="Leu-rich_rpt"/>
</dbReference>
<dbReference type="Gene3D" id="3.80.10.10">
    <property type="entry name" value="Ribonuclease Inhibitor"/>
    <property type="match status" value="2"/>
</dbReference>
<dbReference type="PANTHER" id="PTHR16083:SF65">
    <property type="entry name" value="DISEASE RESISTANCE PROTEIN RPP8-LIKE"/>
    <property type="match status" value="1"/>
</dbReference>
<organism evidence="2 3">
    <name type="scientific">Gossypium trilobum</name>
    <dbReference type="NCBI Taxonomy" id="34281"/>
    <lineage>
        <taxon>Eukaryota</taxon>
        <taxon>Viridiplantae</taxon>
        <taxon>Streptophyta</taxon>
        <taxon>Embryophyta</taxon>
        <taxon>Tracheophyta</taxon>
        <taxon>Spermatophyta</taxon>
        <taxon>Magnoliopsida</taxon>
        <taxon>eudicotyledons</taxon>
        <taxon>Gunneridae</taxon>
        <taxon>Pentapetalae</taxon>
        <taxon>rosids</taxon>
        <taxon>malvids</taxon>
        <taxon>Malvales</taxon>
        <taxon>Malvaceae</taxon>
        <taxon>Malvoideae</taxon>
        <taxon>Gossypium</taxon>
    </lineage>
</organism>
<gene>
    <name evidence="2" type="ORF">Gotri_028268</name>
</gene>
<accession>A0A7J9FHH0</accession>
<feature type="transmembrane region" description="Helical" evidence="1">
    <location>
        <begin position="113"/>
        <end position="133"/>
    </location>
</feature>
<dbReference type="AlphaFoldDB" id="A0A7J9FHH0"/>
<evidence type="ECO:0000313" key="2">
    <source>
        <dbReference type="EMBL" id="MBA0784763.1"/>
    </source>
</evidence>
<evidence type="ECO:0000256" key="1">
    <source>
        <dbReference type="SAM" id="Phobius"/>
    </source>
</evidence>